<dbReference type="RefSeq" id="WP_231890527.1">
    <property type="nucleotide sequence ID" value="NZ_JAWWMZ010000003.1"/>
</dbReference>
<sequence length="129" mass="13902">MTAKNHLLGTLEIPRGMTWMDEFTWSAVARSTARSITGALIVDEAGKSAGRPITLEGDESHGWIRRATLLVLLQMAGAAGQVYSLRLADGRAFDVQFSGDEPITARPVGRPELPALANPYVATLRLITV</sequence>
<comment type="caution">
    <text evidence="1">The sequence shown here is derived from an EMBL/GenBank/DDBJ whole genome shotgun (WGS) entry which is preliminary data.</text>
</comment>
<dbReference type="EMBL" id="JAWWMZ010000003">
    <property type="protein sequence ID" value="MDX4954000.1"/>
    <property type="molecule type" value="Genomic_DNA"/>
</dbReference>
<protein>
    <submittedName>
        <fullName evidence="1">Uncharacterized protein</fullName>
    </submittedName>
</protein>
<reference evidence="1" key="1">
    <citation type="submission" date="2023-11" db="EMBL/GenBank/DDBJ databases">
        <title>Identification and selenium tolerance of Delftia acidovorans R3-25.</title>
        <authorList>
            <person name="Zhang S."/>
            <person name="Liu Y."/>
            <person name="Guo Y."/>
        </authorList>
    </citation>
    <scope>NUCLEOTIDE SEQUENCE</scope>
    <source>
        <strain evidence="1">R3-25</strain>
    </source>
</reference>
<evidence type="ECO:0000313" key="1">
    <source>
        <dbReference type="EMBL" id="MDX4954000.1"/>
    </source>
</evidence>
<organism evidence="1 2">
    <name type="scientific">Delftia acidovorans</name>
    <name type="common">Pseudomonas acidovorans</name>
    <name type="synonym">Comamonas acidovorans</name>
    <dbReference type="NCBI Taxonomy" id="80866"/>
    <lineage>
        <taxon>Bacteria</taxon>
        <taxon>Pseudomonadati</taxon>
        <taxon>Pseudomonadota</taxon>
        <taxon>Betaproteobacteria</taxon>
        <taxon>Burkholderiales</taxon>
        <taxon>Comamonadaceae</taxon>
        <taxon>Delftia</taxon>
    </lineage>
</organism>
<dbReference type="Proteomes" id="UP001287445">
    <property type="component" value="Unassembled WGS sequence"/>
</dbReference>
<dbReference type="AlphaFoldDB" id="A0AAJ2V8N2"/>
<evidence type="ECO:0000313" key="2">
    <source>
        <dbReference type="Proteomes" id="UP001287445"/>
    </source>
</evidence>
<gene>
    <name evidence="1" type="ORF">SGN30_11320</name>
</gene>
<accession>A0AAJ2V8N2</accession>
<name>A0AAJ2V8N2_DELAC</name>
<proteinExistence type="predicted"/>